<keyword evidence="1" id="KW-0472">Membrane</keyword>
<dbReference type="OrthoDB" id="13921at2"/>
<proteinExistence type="predicted"/>
<evidence type="ECO:0000313" key="3">
    <source>
        <dbReference type="Proteomes" id="UP000280881"/>
    </source>
</evidence>
<feature type="transmembrane region" description="Helical" evidence="1">
    <location>
        <begin position="53"/>
        <end position="73"/>
    </location>
</feature>
<evidence type="ECO:0000256" key="1">
    <source>
        <dbReference type="SAM" id="Phobius"/>
    </source>
</evidence>
<keyword evidence="1" id="KW-0812">Transmembrane</keyword>
<dbReference type="RefSeq" id="WP_121171131.1">
    <property type="nucleotide sequence ID" value="NZ_RBIE01000002.1"/>
</dbReference>
<dbReference type="EMBL" id="RBIE01000002">
    <property type="protein sequence ID" value="RKQ61787.1"/>
    <property type="molecule type" value="Genomic_DNA"/>
</dbReference>
<feature type="transmembrane region" description="Helical" evidence="1">
    <location>
        <begin position="80"/>
        <end position="101"/>
    </location>
</feature>
<dbReference type="AlphaFoldDB" id="A0A420W6Y6"/>
<name>A0A420W6Y6_9BACT</name>
<organism evidence="2 3">
    <name type="scientific">Thermovibrio guaymasensis</name>
    <dbReference type="NCBI Taxonomy" id="240167"/>
    <lineage>
        <taxon>Bacteria</taxon>
        <taxon>Pseudomonadati</taxon>
        <taxon>Aquificota</taxon>
        <taxon>Aquificia</taxon>
        <taxon>Desulfurobacteriales</taxon>
        <taxon>Desulfurobacteriaceae</taxon>
        <taxon>Thermovibrio</taxon>
    </lineage>
</organism>
<keyword evidence="1" id="KW-1133">Transmembrane helix</keyword>
<accession>A0A420W6Y6</accession>
<reference evidence="2 3" key="1">
    <citation type="submission" date="2018-10" db="EMBL/GenBank/DDBJ databases">
        <title>Genomic Encyclopedia of Type Strains, Phase IV (KMG-IV): sequencing the most valuable type-strain genomes for metagenomic binning, comparative biology and taxonomic classification.</title>
        <authorList>
            <person name="Goeker M."/>
        </authorList>
    </citation>
    <scope>NUCLEOTIDE SEQUENCE [LARGE SCALE GENOMIC DNA]</scope>
    <source>
        <strain evidence="2 3">DSM 15521</strain>
    </source>
</reference>
<sequence>MSWTMLLWGLIVFLIISLPTITGLMRVNAALKFLEEGSFKDFLPLNAIKPGGFAYALTFSFKITFLTALILDYVEYVKQVYFIVSLYLFFLMIDFIVQYSGEAFKVLSLNIKSAFVGASLPVFTLFVLNFLIQRKLRKLIPQEIENYRKGRKSPALREFDQKG</sequence>
<gene>
    <name evidence="2" type="ORF">C7457_1234</name>
</gene>
<comment type="caution">
    <text evidence="2">The sequence shown here is derived from an EMBL/GenBank/DDBJ whole genome shotgun (WGS) entry which is preliminary data.</text>
</comment>
<evidence type="ECO:0000313" key="2">
    <source>
        <dbReference type="EMBL" id="RKQ61787.1"/>
    </source>
</evidence>
<protein>
    <submittedName>
        <fullName evidence="2">Uncharacterized protein</fullName>
    </submittedName>
</protein>
<keyword evidence="3" id="KW-1185">Reference proteome</keyword>
<feature type="transmembrane region" description="Helical" evidence="1">
    <location>
        <begin position="113"/>
        <end position="132"/>
    </location>
</feature>
<dbReference type="Proteomes" id="UP000280881">
    <property type="component" value="Unassembled WGS sequence"/>
</dbReference>